<dbReference type="PANTHER" id="PTHR46656">
    <property type="entry name" value="PUTATIVE-RELATED"/>
    <property type="match status" value="1"/>
</dbReference>
<keyword evidence="3" id="KW-1185">Reference proteome</keyword>
<organism evidence="2 3">
    <name type="scientific">Halomonas tibetensis</name>
    <dbReference type="NCBI Taxonomy" id="2259590"/>
    <lineage>
        <taxon>Bacteria</taxon>
        <taxon>Pseudomonadati</taxon>
        <taxon>Pseudomonadota</taxon>
        <taxon>Gammaproteobacteria</taxon>
        <taxon>Oceanospirillales</taxon>
        <taxon>Halomonadaceae</taxon>
        <taxon>Halomonas</taxon>
    </lineage>
</organism>
<dbReference type="Proteomes" id="UP001595386">
    <property type="component" value="Unassembled WGS sequence"/>
</dbReference>
<evidence type="ECO:0000313" key="2">
    <source>
        <dbReference type="EMBL" id="MFC2992546.1"/>
    </source>
</evidence>
<gene>
    <name evidence="2" type="ORF">ACFODV_10930</name>
</gene>
<dbReference type="InterPro" id="IPR001296">
    <property type="entry name" value="Glyco_trans_1"/>
</dbReference>
<reference evidence="3" key="1">
    <citation type="journal article" date="2019" name="Int. J. Syst. Evol. Microbiol.">
        <title>The Global Catalogue of Microorganisms (GCM) 10K type strain sequencing project: providing services to taxonomists for standard genome sequencing and annotation.</title>
        <authorList>
            <consortium name="The Broad Institute Genomics Platform"/>
            <consortium name="The Broad Institute Genome Sequencing Center for Infectious Disease"/>
            <person name="Wu L."/>
            <person name="Ma J."/>
        </authorList>
    </citation>
    <scope>NUCLEOTIDE SEQUENCE [LARGE SCALE GENOMIC DNA]</scope>
    <source>
        <strain evidence="3">KCTC 52660</strain>
    </source>
</reference>
<evidence type="ECO:0000313" key="3">
    <source>
        <dbReference type="Proteomes" id="UP001595386"/>
    </source>
</evidence>
<comment type="caution">
    <text evidence="2">The sequence shown here is derived from an EMBL/GenBank/DDBJ whole genome shotgun (WGS) entry which is preliminary data.</text>
</comment>
<dbReference type="CDD" id="cd03801">
    <property type="entry name" value="GT4_PimA-like"/>
    <property type="match status" value="2"/>
</dbReference>
<accession>A0ABV7B6G4</accession>
<dbReference type="EC" id="2.4.-.-" evidence="2"/>
<evidence type="ECO:0000259" key="1">
    <source>
        <dbReference type="Pfam" id="PF00534"/>
    </source>
</evidence>
<dbReference type="Pfam" id="PF00534">
    <property type="entry name" value="Glycos_transf_1"/>
    <property type="match status" value="2"/>
</dbReference>
<dbReference type="SUPFAM" id="SSF53756">
    <property type="entry name" value="UDP-Glycosyltransferase/glycogen phosphorylase"/>
    <property type="match status" value="3"/>
</dbReference>
<sequence>MQLLSAIHQFAVTCSRGDGITNAMLFTQKLARESGLASKIFVIDVPQDMADRVGDYRDYRPRPDELLLVHHGSGNPLESWLEGLACRKLLVYHNITPERFFDVDDPVVPVLRHGRKQLTRWHAWLDGAIAVSDCNYRELLSAGFPPETTAIVPLLVDLASLPLGQPLGAPPPQPARDAPYRLLFVGRLAPNKNQAGLITTLVAMQQRSVWPVQLTLVGGGDDTTRCHLQRLADDLGVAESVTFTGKVNDAELQRYYRQADLYLSLSEHEGFGMPLIEAMGHELPVLAYAAPDSSIADTVGEGGLLLTESDPQVAAAAALMILRNPGLRARLIDAQRERIAHFEPRLLFERLRGFLAELGMSLPDRPSEASCLPVRRRWRMEGPFDSSYSLALINRELGRALQGLDGEAQVALHSTEGGGDFAPDPAFLAGEPTLATATSHAAEPAWYDASLRLCYPPRTTDLAGRHRLIHSYGWEESVFPHEHAQAFNARLSAVTTMSHYVSRVLADSGVGLPLPVVGVGTDHLCDIEADEGALADWLPETADPEATMTFLHVSSCFPRKGVDVLLTAWYRTFSADDGVRLILKTFPNPHHDIEAQLVEYRRCHPQGAPVQLINADLSAGAVRALYRRADALVAPSRGEGFGLPMAEAMWCDVPVITTAGGGQRDFCTPETAWLIDFDYARARTHMGQFASVWAEPRVEHLGELMAEFAGRHRRGELNDWSAGRRRAARALVEHEHTWADVARRTRDAVTALDTLPALAPRPRIGWVSTWNSKCGIATYSRLLIAPALAGQVTVLANLDAELIAEDEPNVVRCWRQIAPDGQGGYHEDDLKALYVEIQARRLDTVVVQFNFSFFGLSWFADFLERLHADGIRTLVFFHSTADVSWGGLDKSLDQMREPLAGCARLIVHGIDDLNRLKAMGLDANATLFPHGVMAAPEIASPEDSRHAALAGKKVIASYGFLLPHKGVHELIEAFAELADQDTSLHLLLLNALYPAPPSEAEAERCRRTVKALGIEHRVTMINDFLPDDQTLGWLQAADLLVFPYQHTQESSSAAVRWGLASGRPVACTPLGIFDDVSDAVAFLPGTAPAELASGIRKLLDDAQRCQRLQQDAAAWLAAHDWPQLSLRLQGLIGALAQPPLARGF</sequence>
<proteinExistence type="predicted"/>
<keyword evidence="2" id="KW-0808">Transferase</keyword>
<protein>
    <submittedName>
        <fullName evidence="2">Glycosyltransferase</fullName>
        <ecNumber evidence="2">2.4.-.-</ecNumber>
    </submittedName>
</protein>
<dbReference type="PANTHER" id="PTHR46656:SF3">
    <property type="entry name" value="PUTATIVE-RELATED"/>
    <property type="match status" value="1"/>
</dbReference>
<feature type="domain" description="Glycosyl transferase family 1" evidence="1">
    <location>
        <begin position="176"/>
        <end position="337"/>
    </location>
</feature>
<dbReference type="Gene3D" id="3.40.50.2000">
    <property type="entry name" value="Glycogen Phosphorylase B"/>
    <property type="match status" value="5"/>
</dbReference>
<dbReference type="RefSeq" id="WP_379759023.1">
    <property type="nucleotide sequence ID" value="NZ_JBHRSQ010000014.1"/>
</dbReference>
<name>A0ABV7B6G4_9GAMM</name>
<feature type="domain" description="Glycosyl transferase family 1" evidence="1">
    <location>
        <begin position="949"/>
        <end position="1113"/>
    </location>
</feature>
<dbReference type="GO" id="GO:0016757">
    <property type="term" value="F:glycosyltransferase activity"/>
    <property type="evidence" value="ECO:0007669"/>
    <property type="project" value="UniProtKB-KW"/>
</dbReference>
<dbReference type="EMBL" id="JBHRSQ010000014">
    <property type="protein sequence ID" value="MFC2992546.1"/>
    <property type="molecule type" value="Genomic_DNA"/>
</dbReference>
<dbReference type="Pfam" id="PF13692">
    <property type="entry name" value="Glyco_trans_1_4"/>
    <property type="match status" value="1"/>
</dbReference>
<keyword evidence="2" id="KW-0328">Glycosyltransferase</keyword>